<evidence type="ECO:0000256" key="2">
    <source>
        <dbReference type="ARBA" id="ARBA00022741"/>
    </source>
</evidence>
<sequence>MSQQTINKKEEELEKKLLEIEQSREDDKYKNLAQGLNLPFSDLKAVPINTEALLLLTKEASQSSKLAVISRSGIKIAVVATDPNLPETKKTMDSLTAQGFKLTIIIVTPKTLSEVWKRYETAITKELFEVGSVDIKESELNQFQDQIQSVADLRNKVTQISATKLLEILIAGALKIGASDIHFEPEKSNTRLRYRLDGILSDIVALDSAPYEKIISRVKIVSGLKLNIHNSPQDGRFTIHQQDVDIEVRVSILPSEFGETIVMRLLDPRTIKEGLDELGIREDLLTVIKEQLNKPTGAILTTGPTGSGKTTTLYAFIRHLNSSETKIITIEDPIEYHIEGISQTQVDVAREYNFANGLRAIVRQDPDIILVGEIRDAETADIALQAALTGHLVLSTIHTNDSAGTIPRLIDLGIKPPIIAPAINMAMAQRLVRKLCPNCKTKGSLPPESLKKLKEAMEPLKNRFKFPAINDSLQIYFPGKCKECNDLGYKGRVGVYEAFIVSDAIEKLILKSPAISEIKELVASEGMVSMLQDAYLKMLDGITSAEEIERIIG</sequence>
<keyword evidence="3" id="KW-0067">ATP-binding</keyword>
<evidence type="ECO:0000256" key="1">
    <source>
        <dbReference type="ARBA" id="ARBA00006611"/>
    </source>
</evidence>
<dbReference type="PANTHER" id="PTHR30258">
    <property type="entry name" value="TYPE II SECRETION SYSTEM PROTEIN GSPE-RELATED"/>
    <property type="match status" value="1"/>
</dbReference>
<evidence type="ECO:0000259" key="4">
    <source>
        <dbReference type="PROSITE" id="PS00662"/>
    </source>
</evidence>
<dbReference type="InterPro" id="IPR003593">
    <property type="entry name" value="AAA+_ATPase"/>
</dbReference>
<proteinExistence type="inferred from homology"/>
<dbReference type="SMART" id="SM00382">
    <property type="entry name" value="AAA"/>
    <property type="match status" value="1"/>
</dbReference>
<dbReference type="Gene3D" id="3.30.450.90">
    <property type="match status" value="1"/>
</dbReference>
<dbReference type="AlphaFoldDB" id="A0A0G0XKH4"/>
<dbReference type="Pfam" id="PF00437">
    <property type="entry name" value="T2SSE"/>
    <property type="match status" value="1"/>
</dbReference>
<dbReference type="GO" id="GO:0005524">
    <property type="term" value="F:ATP binding"/>
    <property type="evidence" value="ECO:0007669"/>
    <property type="project" value="UniProtKB-KW"/>
</dbReference>
<dbReference type="SUPFAM" id="SSF52540">
    <property type="entry name" value="P-loop containing nucleoside triphosphate hydrolases"/>
    <property type="match status" value="1"/>
</dbReference>
<evidence type="ECO:0000313" key="5">
    <source>
        <dbReference type="EMBL" id="KKS25404.1"/>
    </source>
</evidence>
<evidence type="ECO:0000313" key="6">
    <source>
        <dbReference type="Proteomes" id="UP000033856"/>
    </source>
</evidence>
<dbReference type="CDD" id="cd01129">
    <property type="entry name" value="PulE-GspE-like"/>
    <property type="match status" value="1"/>
</dbReference>
<comment type="caution">
    <text evidence="5">The sequence shown here is derived from an EMBL/GenBank/DDBJ whole genome shotgun (WGS) entry which is preliminary data.</text>
</comment>
<keyword evidence="2" id="KW-0547">Nucleotide-binding</keyword>
<dbReference type="GO" id="GO:0005886">
    <property type="term" value="C:plasma membrane"/>
    <property type="evidence" value="ECO:0007669"/>
    <property type="project" value="TreeGrafter"/>
</dbReference>
<dbReference type="PROSITE" id="PS00662">
    <property type="entry name" value="T2SP_E"/>
    <property type="match status" value="1"/>
</dbReference>
<gene>
    <name evidence="5" type="ORF">UU83_C0006G0006</name>
</gene>
<dbReference type="EMBL" id="LCCD01000006">
    <property type="protein sequence ID" value="KKS25404.1"/>
    <property type="molecule type" value="Genomic_DNA"/>
</dbReference>
<dbReference type="InterPro" id="IPR001482">
    <property type="entry name" value="T2SS/T4SS_dom"/>
</dbReference>
<dbReference type="PANTHER" id="PTHR30258:SF1">
    <property type="entry name" value="PROTEIN TRANSPORT PROTEIN HOFB HOMOLOG"/>
    <property type="match status" value="1"/>
</dbReference>
<comment type="similarity">
    <text evidence="1">Belongs to the GSP E family.</text>
</comment>
<dbReference type="Proteomes" id="UP000033856">
    <property type="component" value="Unassembled WGS sequence"/>
</dbReference>
<feature type="domain" description="Bacterial type II secretion system protein E" evidence="4">
    <location>
        <begin position="362"/>
        <end position="376"/>
    </location>
</feature>
<reference evidence="5 6" key="1">
    <citation type="journal article" date="2015" name="Nature">
        <title>rRNA introns, odd ribosomes, and small enigmatic genomes across a large radiation of phyla.</title>
        <authorList>
            <person name="Brown C.T."/>
            <person name="Hug L.A."/>
            <person name="Thomas B.C."/>
            <person name="Sharon I."/>
            <person name="Castelle C.J."/>
            <person name="Singh A."/>
            <person name="Wilkins M.J."/>
            <person name="Williams K.H."/>
            <person name="Banfield J.F."/>
        </authorList>
    </citation>
    <scope>NUCLEOTIDE SEQUENCE [LARGE SCALE GENOMIC DNA]</scope>
</reference>
<dbReference type="InterPro" id="IPR027417">
    <property type="entry name" value="P-loop_NTPase"/>
</dbReference>
<dbReference type="PATRIC" id="fig|1618667.3.peg.132"/>
<name>A0A0G0XKH4_9BACT</name>
<dbReference type="GO" id="GO:0016887">
    <property type="term" value="F:ATP hydrolysis activity"/>
    <property type="evidence" value="ECO:0007669"/>
    <property type="project" value="TreeGrafter"/>
</dbReference>
<accession>A0A0G0XKH4</accession>
<protein>
    <recommendedName>
        <fullName evidence="4">Bacterial type II secretion system protein E domain-containing protein</fullName>
    </recommendedName>
</protein>
<dbReference type="Gene3D" id="3.40.50.300">
    <property type="entry name" value="P-loop containing nucleotide triphosphate hydrolases"/>
    <property type="match status" value="1"/>
</dbReference>
<organism evidence="5 6">
    <name type="scientific">Candidatus Jorgensenbacteria bacterium GW2011_GWF2_41_8</name>
    <dbReference type="NCBI Taxonomy" id="1618667"/>
    <lineage>
        <taxon>Bacteria</taxon>
        <taxon>Candidatus Joergenseniibacteriota</taxon>
    </lineage>
</organism>
<evidence type="ECO:0000256" key="3">
    <source>
        <dbReference type="ARBA" id="ARBA00022840"/>
    </source>
</evidence>